<evidence type="ECO:0000256" key="1">
    <source>
        <dbReference type="ARBA" id="ARBA00004141"/>
    </source>
</evidence>
<dbReference type="GO" id="GO:0015499">
    <property type="term" value="F:formate transmembrane transporter activity"/>
    <property type="evidence" value="ECO:0007669"/>
    <property type="project" value="TreeGrafter"/>
</dbReference>
<feature type="transmembrane region" description="Helical" evidence="6">
    <location>
        <begin position="90"/>
        <end position="108"/>
    </location>
</feature>
<name>A0A2R8BSG5_9RHOB</name>
<dbReference type="Gene3D" id="1.20.1080.10">
    <property type="entry name" value="Glycerol uptake facilitator protein"/>
    <property type="match status" value="1"/>
</dbReference>
<feature type="compositionally biased region" description="Basic and acidic residues" evidence="5">
    <location>
        <begin position="1"/>
        <end position="22"/>
    </location>
</feature>
<comment type="subcellular location">
    <subcellularLocation>
        <location evidence="1">Membrane</location>
        <topology evidence="1">Multi-pass membrane protein</topology>
    </subcellularLocation>
</comment>
<protein>
    <submittedName>
        <fullName evidence="7">Inner membrane protein YfdC</fullName>
    </submittedName>
</protein>
<dbReference type="Proteomes" id="UP000244912">
    <property type="component" value="Unassembled WGS sequence"/>
</dbReference>
<dbReference type="AlphaFoldDB" id="A0A2R8BSG5"/>
<proteinExistence type="predicted"/>
<organism evidence="7 8">
    <name type="scientific">Palleronia abyssalis</name>
    <dbReference type="NCBI Taxonomy" id="1501240"/>
    <lineage>
        <taxon>Bacteria</taxon>
        <taxon>Pseudomonadati</taxon>
        <taxon>Pseudomonadota</taxon>
        <taxon>Alphaproteobacteria</taxon>
        <taxon>Rhodobacterales</taxon>
        <taxon>Roseobacteraceae</taxon>
        <taxon>Palleronia</taxon>
    </lineage>
</organism>
<feature type="transmembrane region" description="Helical" evidence="6">
    <location>
        <begin position="256"/>
        <end position="278"/>
    </location>
</feature>
<keyword evidence="4 6" id="KW-0472">Membrane</keyword>
<dbReference type="EMBL" id="ONZF01000002">
    <property type="protein sequence ID" value="SPJ23114.1"/>
    <property type="molecule type" value="Genomic_DNA"/>
</dbReference>
<reference evidence="7 8" key="1">
    <citation type="submission" date="2018-03" db="EMBL/GenBank/DDBJ databases">
        <authorList>
            <person name="Keele B.F."/>
        </authorList>
    </citation>
    <scope>NUCLEOTIDE SEQUENCE [LARGE SCALE GENOMIC DNA]</scope>
    <source>
        <strain evidence="7 8">CECT 8504</strain>
    </source>
</reference>
<accession>A0A2R8BSG5</accession>
<dbReference type="RefSeq" id="WP_306419522.1">
    <property type="nucleotide sequence ID" value="NZ_ONZF01000002.1"/>
</dbReference>
<feature type="transmembrane region" description="Helical" evidence="6">
    <location>
        <begin position="188"/>
        <end position="207"/>
    </location>
</feature>
<keyword evidence="2 6" id="KW-0812">Transmembrane</keyword>
<feature type="transmembrane region" description="Helical" evidence="6">
    <location>
        <begin position="60"/>
        <end position="84"/>
    </location>
</feature>
<keyword evidence="8" id="KW-1185">Reference proteome</keyword>
<evidence type="ECO:0000256" key="4">
    <source>
        <dbReference type="ARBA" id="ARBA00023136"/>
    </source>
</evidence>
<dbReference type="Pfam" id="PF01226">
    <property type="entry name" value="Form_Nir_trans"/>
    <property type="match status" value="1"/>
</dbReference>
<evidence type="ECO:0000313" key="7">
    <source>
        <dbReference type="EMBL" id="SPJ23114.1"/>
    </source>
</evidence>
<evidence type="ECO:0000256" key="3">
    <source>
        <dbReference type="ARBA" id="ARBA00022989"/>
    </source>
</evidence>
<dbReference type="InterPro" id="IPR000292">
    <property type="entry name" value="For/NO2_transpt"/>
</dbReference>
<dbReference type="GO" id="GO:0005886">
    <property type="term" value="C:plasma membrane"/>
    <property type="evidence" value="ECO:0007669"/>
    <property type="project" value="TreeGrafter"/>
</dbReference>
<evidence type="ECO:0000256" key="5">
    <source>
        <dbReference type="SAM" id="MobiDB-lite"/>
    </source>
</evidence>
<dbReference type="PANTHER" id="PTHR30520:SF2">
    <property type="entry name" value="INNER MEMBRANE PROTEIN YFDC"/>
    <property type="match status" value="1"/>
</dbReference>
<keyword evidence="3 6" id="KW-1133">Transmembrane helix</keyword>
<evidence type="ECO:0000256" key="6">
    <source>
        <dbReference type="SAM" id="Phobius"/>
    </source>
</evidence>
<evidence type="ECO:0000256" key="2">
    <source>
        <dbReference type="ARBA" id="ARBA00022692"/>
    </source>
</evidence>
<feature type="region of interest" description="Disordered" evidence="5">
    <location>
        <begin position="1"/>
        <end position="29"/>
    </location>
</feature>
<sequence>MVDSTEERVRAMELNRKDHQETDGEEEQQIDQAARLSARMIYEVIRRDGADEMTRPKTSLVFSGLAAGILIAFSIIGEAILRAHLPDAPWLPLVESLGYTLGFLLVIMGRMQLFTENTITTVLPLTSNPCREYFFLTGRLWAIVLAANVVGAFIAGTFMAYTPTFGPEIKTALREISEHAVLHPPVEAFFKALPAGVIIAAIVWMMPMAPQGPVLVIVIFTWLIAVGGFTHIIAGSVEMAYLAVQGLITFTEALKFFIPVLVGNVIGGTVVFTLITWAQVAAEVEE</sequence>
<feature type="transmembrane region" description="Helical" evidence="6">
    <location>
        <begin position="214"/>
        <end position="236"/>
    </location>
</feature>
<feature type="transmembrane region" description="Helical" evidence="6">
    <location>
        <begin position="140"/>
        <end position="161"/>
    </location>
</feature>
<gene>
    <name evidence="7" type="primary">yfdC</name>
    <name evidence="7" type="ORF">PAA8504_00919</name>
</gene>
<dbReference type="InterPro" id="IPR023271">
    <property type="entry name" value="Aquaporin-like"/>
</dbReference>
<evidence type="ECO:0000313" key="8">
    <source>
        <dbReference type="Proteomes" id="UP000244912"/>
    </source>
</evidence>
<dbReference type="PANTHER" id="PTHR30520">
    <property type="entry name" value="FORMATE TRANSPORTER-RELATED"/>
    <property type="match status" value="1"/>
</dbReference>